<dbReference type="Proteomes" id="UP000008674">
    <property type="component" value="Chromosome"/>
</dbReference>
<gene>
    <name evidence="5" type="ordered locus">SRU_0166</name>
</gene>
<proteinExistence type="predicted"/>
<keyword evidence="3" id="KW-0460">Magnesium</keyword>
<keyword evidence="2" id="KW-0378">Hydrolase</keyword>
<dbReference type="eggNOG" id="COG1011">
    <property type="taxonomic scope" value="Bacteria"/>
</dbReference>
<dbReference type="OrthoDB" id="9797415at2"/>
<evidence type="ECO:0000256" key="3">
    <source>
        <dbReference type="ARBA" id="ARBA00022842"/>
    </source>
</evidence>
<dbReference type="PANTHER" id="PTHR46470">
    <property type="entry name" value="N-ACYLNEURAMINATE-9-PHOSPHATASE"/>
    <property type="match status" value="1"/>
</dbReference>
<dbReference type="EnsemblBacteria" id="ABC44893">
    <property type="protein sequence ID" value="ABC44893"/>
    <property type="gene ID" value="SRU_0166"/>
</dbReference>
<keyword evidence="1" id="KW-0479">Metal-binding</keyword>
<accession>Q2S662</accession>
<feature type="compositionally biased region" description="Low complexity" evidence="4">
    <location>
        <begin position="104"/>
        <end position="123"/>
    </location>
</feature>
<dbReference type="GO" id="GO:0046872">
    <property type="term" value="F:metal ion binding"/>
    <property type="evidence" value="ECO:0007669"/>
    <property type="project" value="UniProtKB-KW"/>
</dbReference>
<dbReference type="EMBL" id="CP000159">
    <property type="protein sequence ID" value="ABC44893.1"/>
    <property type="molecule type" value="Genomic_DNA"/>
</dbReference>
<dbReference type="AlphaFoldDB" id="Q2S662"/>
<dbReference type="PANTHER" id="PTHR46470:SF2">
    <property type="entry name" value="GLYCERALDEHYDE 3-PHOSPHATE PHOSPHATASE"/>
    <property type="match status" value="1"/>
</dbReference>
<protein>
    <recommendedName>
        <fullName evidence="7">HAD family hydrolase</fullName>
    </recommendedName>
</protein>
<feature type="region of interest" description="Disordered" evidence="4">
    <location>
        <begin position="93"/>
        <end position="128"/>
    </location>
</feature>
<reference evidence="5 6" key="1">
    <citation type="journal article" date="2005" name="Proc. Natl. Acad. Sci. U.S.A.">
        <title>The genome of Salinibacter ruber: convergence and gene exchange among hyperhalophilic bacteria and archaea.</title>
        <authorList>
            <person name="Mongodin E.F."/>
            <person name="Nelson K.E."/>
            <person name="Daugherty S."/>
            <person name="Deboy R.T."/>
            <person name="Wister J."/>
            <person name="Khouri H."/>
            <person name="Weidman J."/>
            <person name="Walsh D.A."/>
            <person name="Papke R.T."/>
            <person name="Sanchez Perez G."/>
            <person name="Sharma A.K."/>
            <person name="Nesbo C.L."/>
            <person name="MacLeod D."/>
            <person name="Bapteste E."/>
            <person name="Doolittle W.F."/>
            <person name="Charlebois R.L."/>
            <person name="Legault B."/>
            <person name="Rodriguez-Valera F."/>
        </authorList>
    </citation>
    <scope>NUCLEOTIDE SEQUENCE [LARGE SCALE GENOMIC DNA]</scope>
    <source>
        <strain evidence="6">DSM 13855 / CECT 5946 / M31</strain>
    </source>
</reference>
<evidence type="ECO:0000313" key="5">
    <source>
        <dbReference type="EMBL" id="ABC44893.1"/>
    </source>
</evidence>
<evidence type="ECO:0000256" key="4">
    <source>
        <dbReference type="SAM" id="MobiDB-lite"/>
    </source>
</evidence>
<dbReference type="STRING" id="309807.SRU_0166"/>
<dbReference type="InterPro" id="IPR036412">
    <property type="entry name" value="HAD-like_sf"/>
</dbReference>
<evidence type="ECO:0000256" key="2">
    <source>
        <dbReference type="ARBA" id="ARBA00022801"/>
    </source>
</evidence>
<keyword evidence="6" id="KW-1185">Reference proteome</keyword>
<dbReference type="Gene3D" id="3.40.50.1000">
    <property type="entry name" value="HAD superfamily/HAD-like"/>
    <property type="match status" value="1"/>
</dbReference>
<organism evidence="5 6">
    <name type="scientific">Salinibacter ruber (strain DSM 13855 / M31)</name>
    <dbReference type="NCBI Taxonomy" id="309807"/>
    <lineage>
        <taxon>Bacteria</taxon>
        <taxon>Pseudomonadati</taxon>
        <taxon>Rhodothermota</taxon>
        <taxon>Rhodothermia</taxon>
        <taxon>Rhodothermales</taxon>
        <taxon>Salinibacteraceae</taxon>
        <taxon>Salinibacter</taxon>
    </lineage>
</organism>
<evidence type="ECO:0000256" key="1">
    <source>
        <dbReference type="ARBA" id="ARBA00022723"/>
    </source>
</evidence>
<dbReference type="Pfam" id="PF13242">
    <property type="entry name" value="Hydrolase_like"/>
    <property type="match status" value="1"/>
</dbReference>
<feature type="region of interest" description="Disordered" evidence="4">
    <location>
        <begin position="11"/>
        <end position="38"/>
    </location>
</feature>
<evidence type="ECO:0008006" key="7">
    <source>
        <dbReference type="Google" id="ProtNLM"/>
    </source>
</evidence>
<dbReference type="SUPFAM" id="SSF56784">
    <property type="entry name" value="HAD-like"/>
    <property type="match status" value="1"/>
</dbReference>
<sequence length="361" mass="38632">MTSFSARRYALQNAPTWPPSGRLGQARSTPPRGPAALPARARTGCVSWPHCFSGLRSLMPVSPHALVLDADNTLWDTNATFRRARSAMIQVLQGADPQPGPGPSSGDGPYDAAPSPADPPGEAARPDGEKRLETTDVLYRLSQHLPSSGGEGPDLEQLARAAAFYMSGLRGGPEAGIQTSRLRWASEQVRAGRQPPGCDRSRARKAAEAFRSALSAPPPLLDGAASLLRGVRAWRTARPDRRTSVLFSEGAPDRLEVAFDAHGIGGGQYFDDIVLREKTPDTFRDVCHAIGNAVDLPEPQAAEVVVIGDSLQRDIRPANATGCTTLYCPGDLWGRETPEAASEQPDYTLSTLNEALRVLDL</sequence>
<name>Q2S662_SALRD</name>
<dbReference type="KEGG" id="sru:SRU_0166"/>
<dbReference type="InterPro" id="IPR051400">
    <property type="entry name" value="HAD-like_hydrolase"/>
</dbReference>
<dbReference type="InterPro" id="IPR023214">
    <property type="entry name" value="HAD_sf"/>
</dbReference>
<evidence type="ECO:0000313" key="6">
    <source>
        <dbReference type="Proteomes" id="UP000008674"/>
    </source>
</evidence>
<dbReference type="GO" id="GO:0016791">
    <property type="term" value="F:phosphatase activity"/>
    <property type="evidence" value="ECO:0007669"/>
    <property type="project" value="TreeGrafter"/>
</dbReference>
<dbReference type="HOGENOM" id="CLU_767017_0_0_10"/>